<dbReference type="PANTHER" id="PTHR18829">
    <property type="entry name" value="PROTEIN YAE1 HOMOLOG"/>
    <property type="match status" value="1"/>
</dbReference>
<keyword evidence="6" id="KW-0963">Cytoplasm</keyword>
<dbReference type="GO" id="GO:0062092">
    <property type="term" value="C:Yae1-Lto1 complex"/>
    <property type="evidence" value="ECO:0007669"/>
    <property type="project" value="EnsemblFungi"/>
</dbReference>
<gene>
    <name evidence="9" type="ORF">AO440_001123</name>
</gene>
<comment type="caution">
    <text evidence="9">The sequence shown here is derived from an EMBL/GenBank/DDBJ whole genome shotgun (WGS) entry which is preliminary data.</text>
</comment>
<evidence type="ECO:0000256" key="7">
    <source>
        <dbReference type="ARBA" id="ARBA00023242"/>
    </source>
</evidence>
<evidence type="ECO:0000256" key="5">
    <source>
        <dbReference type="ARBA" id="ARBA00018400"/>
    </source>
</evidence>
<evidence type="ECO:0000313" key="9">
    <source>
        <dbReference type="EMBL" id="KTB12420.1"/>
    </source>
</evidence>
<sequence>MADLLDDVWGSGDDLDESTRELSPDLLKLKDNHSKRGYLDGIVSAKEENLQDGFDMSFPLGAELGLRVGKIIGRLQGLEYRYGKDDEELKKDFNNAKQELQIKNILTKRIFTEDYNLEDSKHPVVSKWEEIVTKYCEKYNVKTE</sequence>
<evidence type="ECO:0000259" key="8">
    <source>
        <dbReference type="Pfam" id="PF09811"/>
    </source>
</evidence>
<evidence type="ECO:0000256" key="2">
    <source>
        <dbReference type="ARBA" id="ARBA00004496"/>
    </source>
</evidence>
<dbReference type="Proteomes" id="UP000054886">
    <property type="component" value="Unassembled WGS sequence"/>
</dbReference>
<evidence type="ECO:0000256" key="1">
    <source>
        <dbReference type="ARBA" id="ARBA00004123"/>
    </source>
</evidence>
<evidence type="ECO:0000256" key="4">
    <source>
        <dbReference type="ARBA" id="ARBA00017286"/>
    </source>
</evidence>
<dbReference type="GO" id="GO:0030674">
    <property type="term" value="F:protein-macromolecule adaptor activity"/>
    <property type="evidence" value="ECO:0007669"/>
    <property type="project" value="EnsemblFungi"/>
</dbReference>
<dbReference type="OMA" id="CKNNEAP"/>
<feature type="domain" description="Essential protein Yae1 N-terminal" evidence="8">
    <location>
        <begin position="37"/>
        <end position="75"/>
    </location>
</feature>
<dbReference type="PANTHER" id="PTHR18829:SF0">
    <property type="entry name" value="PROTEIN YAE1 HOMOLOG"/>
    <property type="match status" value="1"/>
</dbReference>
<reference evidence="9 10" key="1">
    <citation type="submission" date="2015-10" db="EMBL/GenBank/DDBJ databases">
        <title>Draft genomes sequences of Candida glabrata isolates 1A, 1B, 2A, 2B, 3A and 3B.</title>
        <authorList>
            <person name="Haavelsrud O.E."/>
            <person name="Gaustad P."/>
        </authorList>
    </citation>
    <scope>NUCLEOTIDE SEQUENCE [LARGE SCALE GENOMIC DNA]</scope>
    <source>
        <strain evidence="9">910700640</strain>
    </source>
</reference>
<dbReference type="PhylomeDB" id="A0A0W0CCA4"/>
<protein>
    <recommendedName>
        <fullName evidence="5">Protein YAE1</fullName>
    </recommendedName>
    <alternativeName>
        <fullName evidence="4">Protein yae1</fullName>
    </alternativeName>
</protein>
<comment type="subcellular location">
    <subcellularLocation>
        <location evidence="2">Cytoplasm</location>
    </subcellularLocation>
    <subcellularLocation>
        <location evidence="1">Nucleus</location>
    </subcellularLocation>
</comment>
<dbReference type="GO" id="GO:0097361">
    <property type="term" value="C:cytosolic [4Fe-4S] assembly targeting complex"/>
    <property type="evidence" value="ECO:0007669"/>
    <property type="project" value="EnsemblFungi"/>
</dbReference>
<dbReference type="InterPro" id="IPR019191">
    <property type="entry name" value="Essential_protein_Yae1_N"/>
</dbReference>
<evidence type="ECO:0000256" key="3">
    <source>
        <dbReference type="ARBA" id="ARBA00007096"/>
    </source>
</evidence>
<dbReference type="EMBL" id="LLZZ01000022">
    <property type="protein sequence ID" value="KTB12420.1"/>
    <property type="molecule type" value="Genomic_DNA"/>
</dbReference>
<dbReference type="VEuPathDB" id="FungiDB:CAGL0F00473g"/>
<keyword evidence="7" id="KW-0539">Nucleus</keyword>
<organism evidence="9 10">
    <name type="scientific">Candida glabrata</name>
    <name type="common">Yeast</name>
    <name type="synonym">Torulopsis glabrata</name>
    <dbReference type="NCBI Taxonomy" id="5478"/>
    <lineage>
        <taxon>Eukaryota</taxon>
        <taxon>Fungi</taxon>
        <taxon>Dikarya</taxon>
        <taxon>Ascomycota</taxon>
        <taxon>Saccharomycotina</taxon>
        <taxon>Saccharomycetes</taxon>
        <taxon>Saccharomycetales</taxon>
        <taxon>Saccharomycetaceae</taxon>
        <taxon>Nakaseomyces</taxon>
    </lineage>
</organism>
<evidence type="ECO:0000313" key="10">
    <source>
        <dbReference type="Proteomes" id="UP000054886"/>
    </source>
</evidence>
<accession>A0A0W0CCA4</accession>
<evidence type="ECO:0000256" key="6">
    <source>
        <dbReference type="ARBA" id="ARBA00022490"/>
    </source>
</evidence>
<dbReference type="VEuPathDB" id="FungiDB:GVI51_F00341"/>
<proteinExistence type="inferred from homology"/>
<dbReference type="AlphaFoldDB" id="A0A0W0CCA4"/>
<dbReference type="GO" id="GO:0051604">
    <property type="term" value="P:protein maturation"/>
    <property type="evidence" value="ECO:0007669"/>
    <property type="project" value="EnsemblFungi"/>
</dbReference>
<dbReference type="InterPro" id="IPR038881">
    <property type="entry name" value="Yae1-like"/>
</dbReference>
<name>A0A0W0CCA4_CANGB</name>
<dbReference type="SMR" id="A0A0W0CCA4"/>
<dbReference type="VEuPathDB" id="FungiDB:B1J91_F00473g"/>
<comment type="similarity">
    <text evidence="3">Belongs to the YAE1 family.</text>
</comment>
<dbReference type="GO" id="GO:0005634">
    <property type="term" value="C:nucleus"/>
    <property type="evidence" value="ECO:0007669"/>
    <property type="project" value="UniProtKB-SubCell"/>
</dbReference>
<dbReference type="Pfam" id="PF09811">
    <property type="entry name" value="Yae1_N"/>
    <property type="match status" value="1"/>
</dbReference>
<dbReference type="VEuPathDB" id="FungiDB:GWK60_F00341"/>